<sequence>MQISQQDIEHLALLARLNLSQETKKKFAGQLSRVIDYVEIINNEKPSLEKNENPQAQEPYGFREDKAKKFELKPLENLPPKKEGKYIVSPPLK</sequence>
<feature type="region of interest" description="Disordered" evidence="1">
    <location>
        <begin position="45"/>
        <end position="64"/>
    </location>
</feature>
<dbReference type="GO" id="GO:0006450">
    <property type="term" value="P:regulation of translational fidelity"/>
    <property type="evidence" value="ECO:0007669"/>
    <property type="project" value="InterPro"/>
</dbReference>
<dbReference type="SUPFAM" id="SSF141000">
    <property type="entry name" value="Glu-tRNAGln amidotransferase C subunit"/>
    <property type="match status" value="1"/>
</dbReference>
<dbReference type="NCBIfam" id="TIGR00135">
    <property type="entry name" value="gatC"/>
    <property type="match status" value="1"/>
</dbReference>
<dbReference type="Proteomes" id="UP000236845">
    <property type="component" value="Unassembled WGS sequence"/>
</dbReference>
<evidence type="ECO:0000256" key="1">
    <source>
        <dbReference type="SAM" id="MobiDB-lite"/>
    </source>
</evidence>
<accession>A0A2H0YQ83</accession>
<dbReference type="InterPro" id="IPR036113">
    <property type="entry name" value="Asp/Glu-ADT_sf_sub_c"/>
</dbReference>
<dbReference type="GO" id="GO:0016740">
    <property type="term" value="F:transferase activity"/>
    <property type="evidence" value="ECO:0007669"/>
    <property type="project" value="UniProtKB-KW"/>
</dbReference>
<gene>
    <name evidence="2" type="primary">gatC</name>
    <name evidence="2" type="ORF">COT26_02180</name>
</gene>
<proteinExistence type="predicted"/>
<evidence type="ECO:0000313" key="2">
    <source>
        <dbReference type="EMBL" id="PIS40665.1"/>
    </source>
</evidence>
<keyword evidence="2" id="KW-0808">Transferase</keyword>
<dbReference type="Gene3D" id="1.10.20.60">
    <property type="entry name" value="Glu-tRNAGln amidotransferase C subunit, N-terminal domain"/>
    <property type="match status" value="1"/>
</dbReference>
<dbReference type="Pfam" id="PF02686">
    <property type="entry name" value="GatC"/>
    <property type="match status" value="1"/>
</dbReference>
<name>A0A2H0YQ83_9BACT</name>
<reference evidence="3" key="1">
    <citation type="submission" date="2017-09" db="EMBL/GenBank/DDBJ databases">
        <title>Depth-based differentiation of microbial function through sediment-hosted aquifers and enrichment of novel symbionts in the deep terrestrial subsurface.</title>
        <authorList>
            <person name="Probst A.J."/>
            <person name="Ladd B."/>
            <person name="Jarett J.K."/>
            <person name="Geller-Mcgrath D.E."/>
            <person name="Sieber C.M.K."/>
            <person name="Emerson J.B."/>
            <person name="Anantharaman K."/>
            <person name="Thomas B.C."/>
            <person name="Malmstrom R."/>
            <person name="Stieglmeier M."/>
            <person name="Klingl A."/>
            <person name="Woyke T."/>
            <person name="Ryan C.M."/>
            <person name="Banfield J.F."/>
        </authorList>
    </citation>
    <scope>NUCLEOTIDE SEQUENCE [LARGE SCALE GENOMIC DNA]</scope>
</reference>
<dbReference type="AlphaFoldDB" id="A0A2H0YQ83"/>
<protein>
    <submittedName>
        <fullName evidence="2">Asp-tRNA(Asn)/Glu-tRNA(Gln) amidotransferase GatCAB subunit C</fullName>
    </submittedName>
</protein>
<organism evidence="2 3">
    <name type="scientific">Candidatus Kerfeldbacteria bacterium CG08_land_8_20_14_0_20_43_14</name>
    <dbReference type="NCBI Taxonomy" id="2014246"/>
    <lineage>
        <taxon>Bacteria</taxon>
        <taxon>Candidatus Kerfeldiibacteriota</taxon>
    </lineage>
</organism>
<evidence type="ECO:0000313" key="3">
    <source>
        <dbReference type="Proteomes" id="UP000236845"/>
    </source>
</evidence>
<dbReference type="EMBL" id="PEXW01000046">
    <property type="protein sequence ID" value="PIS40665.1"/>
    <property type="molecule type" value="Genomic_DNA"/>
</dbReference>
<dbReference type="InterPro" id="IPR003837">
    <property type="entry name" value="GatC"/>
</dbReference>
<comment type="caution">
    <text evidence="2">The sequence shown here is derived from an EMBL/GenBank/DDBJ whole genome shotgun (WGS) entry which is preliminary data.</text>
</comment>